<dbReference type="GO" id="GO:0005829">
    <property type="term" value="C:cytosol"/>
    <property type="evidence" value="ECO:0007669"/>
    <property type="project" value="TreeGrafter"/>
</dbReference>
<protein>
    <submittedName>
        <fullName evidence="6">DNA mismatch repair protein</fullName>
    </submittedName>
</protein>
<feature type="domain" description="DNA mismatch repair proteins mutS family" evidence="5">
    <location>
        <begin position="429"/>
        <end position="615"/>
    </location>
</feature>
<keyword evidence="4" id="KW-0812">Transmembrane</keyword>
<dbReference type="GO" id="GO:0005524">
    <property type="term" value="F:ATP binding"/>
    <property type="evidence" value="ECO:0007669"/>
    <property type="project" value="UniProtKB-KW"/>
</dbReference>
<dbReference type="GO" id="GO:0006298">
    <property type="term" value="P:mismatch repair"/>
    <property type="evidence" value="ECO:0007669"/>
    <property type="project" value="InterPro"/>
</dbReference>
<gene>
    <name evidence="6" type="ORF">ISALK_06210</name>
</gene>
<feature type="transmembrane region" description="Helical" evidence="4">
    <location>
        <begin position="38"/>
        <end position="55"/>
    </location>
</feature>
<evidence type="ECO:0000313" key="7">
    <source>
        <dbReference type="Proteomes" id="UP000449710"/>
    </source>
</evidence>
<dbReference type="GO" id="GO:0140664">
    <property type="term" value="F:ATP-dependent DNA damage sensor activity"/>
    <property type="evidence" value="ECO:0007669"/>
    <property type="project" value="InterPro"/>
</dbReference>
<keyword evidence="4" id="KW-1133">Transmembrane helix</keyword>
<keyword evidence="2" id="KW-0067">ATP-binding</keyword>
<keyword evidence="1" id="KW-0547">Nucleotide-binding</keyword>
<dbReference type="Gene3D" id="1.10.1420.10">
    <property type="match status" value="1"/>
</dbReference>
<accession>A0AA44BDL4</accession>
<evidence type="ECO:0000259" key="5">
    <source>
        <dbReference type="SMART" id="SM00534"/>
    </source>
</evidence>
<feature type="transmembrane region" description="Helical" evidence="4">
    <location>
        <begin position="220"/>
        <end position="240"/>
    </location>
</feature>
<dbReference type="AlphaFoldDB" id="A0AA44BDL4"/>
<dbReference type="InterPro" id="IPR036187">
    <property type="entry name" value="DNA_mismatch_repair_MutS_sf"/>
</dbReference>
<dbReference type="EMBL" id="SUMG01000005">
    <property type="protein sequence ID" value="NBG88092.1"/>
    <property type="molecule type" value="Genomic_DNA"/>
</dbReference>
<dbReference type="CDD" id="cd03283">
    <property type="entry name" value="ABC_MutS-like"/>
    <property type="match status" value="1"/>
</dbReference>
<organism evidence="6 7">
    <name type="scientific">Isachenkonia alkalipeptolytica</name>
    <dbReference type="NCBI Taxonomy" id="2565777"/>
    <lineage>
        <taxon>Bacteria</taxon>
        <taxon>Bacillati</taxon>
        <taxon>Bacillota</taxon>
        <taxon>Clostridia</taxon>
        <taxon>Eubacteriales</taxon>
        <taxon>Clostridiaceae</taxon>
        <taxon>Isachenkonia</taxon>
    </lineage>
</organism>
<evidence type="ECO:0000256" key="2">
    <source>
        <dbReference type="ARBA" id="ARBA00022840"/>
    </source>
</evidence>
<dbReference type="SUPFAM" id="SSF52540">
    <property type="entry name" value="P-loop containing nucleoside triphosphate hydrolases"/>
    <property type="match status" value="1"/>
</dbReference>
<evidence type="ECO:0000256" key="3">
    <source>
        <dbReference type="ARBA" id="ARBA00023125"/>
    </source>
</evidence>
<feature type="transmembrane region" description="Helical" evidence="4">
    <location>
        <begin position="246"/>
        <end position="265"/>
    </location>
</feature>
<dbReference type="PANTHER" id="PTHR11361">
    <property type="entry name" value="DNA MISMATCH REPAIR PROTEIN MUTS FAMILY MEMBER"/>
    <property type="match status" value="1"/>
</dbReference>
<dbReference type="InterPro" id="IPR000432">
    <property type="entry name" value="DNA_mismatch_repair_MutS_C"/>
</dbReference>
<keyword evidence="4" id="KW-0472">Membrane</keyword>
<name>A0AA44BDL4_9CLOT</name>
<sequence>MEMEYTKAEKVYPRYHRGEEKFHKRWEKLHQRQKKLSNLRVAMVLIFLSTGFMLAFQRENLLLWTGFIFSFIGFVAFVLSHETLKEGEQYLKGYQDLYKKQRMRKEGRWREFEQRGTEFIDRDHSFSYDLDIFGQNSIFQWIDDTTSALGKQKLYQLLISPLEKEEAIIRRQNLLEELGKKELWVRRFLVEGRVGRKKQKDFREVIQWGSTLNPTFSKPAVIFAVKALPWVTLLTGLAGIFTELPLGPFVLLLALHGVLFALGFLKRGRVLGMVKDYQLELNQYIRQLKVFEKHRFNSEALQALQQSLKAEGGKSGTEQLKALEKLANRTLNKQNMLFIPINILTLWDYRCLVDLEQWKRESGKALEQWIDTLGEVEALVSLSNIHRDHRDWALPKVAQEPSVYHGKALAHPLISGGAVSNDIVLNPDNPILLITGSNMSGKSTYLRTAGINLLFMNIGTKVCAREMEASLMKIHTCMRISDNIEKNISSFYGEILRIKEIVEETKKGKPVFFLLDEIFKGTNSMDRHLGAKILIQQLYETGGVGLVSTHDLELTELEENPKVGVKNYHFQETYKDGEIQFDYKLRPGASRTTNALYLMEMAGVEVTNRGDPVKNSKENPK</sequence>
<comment type="caution">
    <text evidence="6">The sequence shown here is derived from an EMBL/GenBank/DDBJ whole genome shotgun (WGS) entry which is preliminary data.</text>
</comment>
<reference evidence="6 7" key="1">
    <citation type="submission" date="2019-04" db="EMBL/GenBank/DDBJ databases">
        <title>Isachenkonia alkalipeptolytica gen. nov. sp. nov. a new anaerobic, alkiliphilic organothrophic bacterium capable to reduce synthesized ferrihydrite isolated from a soda lake.</title>
        <authorList>
            <person name="Toshchakov S.V."/>
            <person name="Zavarzina D.G."/>
            <person name="Zhilina T.N."/>
            <person name="Kostrikina N.A."/>
            <person name="Kublanov I.V."/>
        </authorList>
    </citation>
    <scope>NUCLEOTIDE SEQUENCE [LARGE SCALE GENOMIC DNA]</scope>
    <source>
        <strain evidence="6 7">Z-1701</strain>
    </source>
</reference>
<dbReference type="Proteomes" id="UP000449710">
    <property type="component" value="Unassembled WGS sequence"/>
</dbReference>
<dbReference type="RefSeq" id="WP_160720237.1">
    <property type="nucleotide sequence ID" value="NZ_SUMG01000005.1"/>
</dbReference>
<dbReference type="InterPro" id="IPR027417">
    <property type="entry name" value="P-loop_NTPase"/>
</dbReference>
<proteinExistence type="predicted"/>
<evidence type="ECO:0000313" key="6">
    <source>
        <dbReference type="EMBL" id="NBG88092.1"/>
    </source>
</evidence>
<keyword evidence="7" id="KW-1185">Reference proteome</keyword>
<dbReference type="SMART" id="SM00534">
    <property type="entry name" value="MUTSac"/>
    <property type="match status" value="1"/>
</dbReference>
<dbReference type="InterPro" id="IPR045076">
    <property type="entry name" value="MutS"/>
</dbReference>
<feature type="transmembrane region" description="Helical" evidence="4">
    <location>
        <begin position="61"/>
        <end position="79"/>
    </location>
</feature>
<keyword evidence="3" id="KW-0238">DNA-binding</keyword>
<dbReference type="Pfam" id="PF00488">
    <property type="entry name" value="MutS_V"/>
    <property type="match status" value="1"/>
</dbReference>
<evidence type="ECO:0000256" key="1">
    <source>
        <dbReference type="ARBA" id="ARBA00022741"/>
    </source>
</evidence>
<dbReference type="SUPFAM" id="SSF48334">
    <property type="entry name" value="DNA repair protein MutS, domain III"/>
    <property type="match status" value="1"/>
</dbReference>
<dbReference type="GO" id="GO:0030983">
    <property type="term" value="F:mismatched DNA binding"/>
    <property type="evidence" value="ECO:0007669"/>
    <property type="project" value="InterPro"/>
</dbReference>
<dbReference type="Gene3D" id="3.40.50.300">
    <property type="entry name" value="P-loop containing nucleotide triphosphate hydrolases"/>
    <property type="match status" value="1"/>
</dbReference>
<dbReference type="PANTHER" id="PTHR11361:SF99">
    <property type="entry name" value="DNA MISMATCH REPAIR PROTEIN"/>
    <property type="match status" value="1"/>
</dbReference>
<evidence type="ECO:0000256" key="4">
    <source>
        <dbReference type="SAM" id="Phobius"/>
    </source>
</evidence>